<dbReference type="AlphaFoldDB" id="A0A087UR77"/>
<reference evidence="1 2" key="1">
    <citation type="submission" date="2013-11" db="EMBL/GenBank/DDBJ databases">
        <title>Genome sequencing of Stegodyphus mimosarum.</title>
        <authorList>
            <person name="Bechsgaard J."/>
        </authorList>
    </citation>
    <scope>NUCLEOTIDE SEQUENCE [LARGE SCALE GENOMIC DNA]</scope>
</reference>
<evidence type="ECO:0000313" key="2">
    <source>
        <dbReference type="Proteomes" id="UP000054359"/>
    </source>
</evidence>
<dbReference type="OMA" id="ASAPECN"/>
<feature type="non-terminal residue" evidence="1">
    <location>
        <position position="454"/>
    </location>
</feature>
<dbReference type="GO" id="GO:0004438">
    <property type="term" value="F:phosphatidylinositol-3-phosphate phosphatase activity"/>
    <property type="evidence" value="ECO:0007669"/>
    <property type="project" value="InterPro"/>
</dbReference>
<dbReference type="PANTHER" id="PTHR13524:SF2">
    <property type="entry name" value="MYOTUBULARIN-RELATED PROTEIN 14"/>
    <property type="match status" value="1"/>
</dbReference>
<dbReference type="SUPFAM" id="SSF52799">
    <property type="entry name" value="(Phosphotyrosine protein) phosphatases II"/>
    <property type="match status" value="1"/>
</dbReference>
<proteinExistence type="predicted"/>
<evidence type="ECO:0000313" key="1">
    <source>
        <dbReference type="EMBL" id="KFM79866.1"/>
    </source>
</evidence>
<name>A0A087UR77_STEMI</name>
<sequence length="454" mass="53106">MEKTAKKPKYDGLVTTSYLRRVFKKMTECHYYLAGDDQDHLTMGRMCVNLFERDYTCDVRRNRFGALCPGYPGFIIIPLKEKAVGAPTPSPESRLWDFNGQEWSEEIVNSRLVRRKRRFPLPAILCQGKYVFRSAILQEKVNKAWNETYGTGKWITFTDYEMNINTAVYILMSVKFQEEMKRDVKLLKDFDIGYICDLRVEGEFPKTASAPECNFLNLHEEFKAIQLPYPGKYHFKDFRENTNAEDFDFDVLWAGRQTADRHTIIQLPVDDVKLPDIDISKWKTWKALEVTQNYLLLLLTYFTSGKKGILITSYNGLDRAPLFVCLLRLSLWADGLIHQSLSPLEMTFLTVLYDWHFSGHNIPEKIYKKYLIMLYCFSCLKHISSDRFSMKKVCGQSSQEESSQSNQAASEREEKLVAVQELFLEHYSAMMEEVRTIQKERIVEFEEFVKFIQG</sequence>
<accession>A0A087UR77</accession>
<gene>
    <name evidence="1" type="ORF">X975_26508</name>
</gene>
<dbReference type="STRING" id="407821.A0A087UR77"/>
<dbReference type="Proteomes" id="UP000054359">
    <property type="component" value="Unassembled WGS sequence"/>
</dbReference>
<protein>
    <submittedName>
        <fullName evidence="1">Myotubularin-related protein 14</fullName>
    </submittedName>
</protein>
<dbReference type="OrthoDB" id="10350590at2759"/>
<dbReference type="InterPro" id="IPR029021">
    <property type="entry name" value="Prot-tyrosine_phosphatase-like"/>
</dbReference>
<dbReference type="EMBL" id="KK121160">
    <property type="protein sequence ID" value="KFM79866.1"/>
    <property type="molecule type" value="Genomic_DNA"/>
</dbReference>
<dbReference type="PANTHER" id="PTHR13524">
    <property type="entry name" value="MYOTUBULARIN-RELATED"/>
    <property type="match status" value="1"/>
</dbReference>
<keyword evidence="2" id="KW-1185">Reference proteome</keyword>
<organism evidence="1 2">
    <name type="scientific">Stegodyphus mimosarum</name>
    <name type="common">African social velvet spider</name>
    <dbReference type="NCBI Taxonomy" id="407821"/>
    <lineage>
        <taxon>Eukaryota</taxon>
        <taxon>Metazoa</taxon>
        <taxon>Ecdysozoa</taxon>
        <taxon>Arthropoda</taxon>
        <taxon>Chelicerata</taxon>
        <taxon>Arachnida</taxon>
        <taxon>Araneae</taxon>
        <taxon>Araneomorphae</taxon>
        <taxon>Entelegynae</taxon>
        <taxon>Eresoidea</taxon>
        <taxon>Eresidae</taxon>
        <taxon>Stegodyphus</taxon>
    </lineage>
</organism>
<dbReference type="InterPro" id="IPR039802">
    <property type="entry name" value="MTMR14"/>
</dbReference>